<evidence type="ECO:0000313" key="1">
    <source>
        <dbReference type="EMBL" id="KAF9815207.1"/>
    </source>
</evidence>
<organism evidence="1 2">
    <name type="scientific">Rhodonia placenta</name>
    <dbReference type="NCBI Taxonomy" id="104341"/>
    <lineage>
        <taxon>Eukaryota</taxon>
        <taxon>Fungi</taxon>
        <taxon>Dikarya</taxon>
        <taxon>Basidiomycota</taxon>
        <taxon>Agaricomycotina</taxon>
        <taxon>Agaricomycetes</taxon>
        <taxon>Polyporales</taxon>
        <taxon>Adustoporiaceae</taxon>
        <taxon>Rhodonia</taxon>
    </lineage>
</organism>
<protein>
    <submittedName>
        <fullName evidence="1">Uncharacterized protein</fullName>
    </submittedName>
</protein>
<proteinExistence type="predicted"/>
<gene>
    <name evidence="1" type="ORF">IEO21_04724</name>
</gene>
<accession>A0A8H7P3K6</accession>
<evidence type="ECO:0000313" key="2">
    <source>
        <dbReference type="Proteomes" id="UP000639403"/>
    </source>
</evidence>
<name>A0A8H7P3K6_9APHY</name>
<sequence length="641" mass="72475">MYTFGAVLMPAYCYERLQHVIGDLRERLAQNPPRLPSWLYVAPSSIAAIVAALEYWASGAKPALTATRLYDAHDYTDPHAVHGGLQALENMNMRPGSADPRELFRNMLSAFTDEQVVNAPFMPPGLSVAEARAFVRQYQEPIVEVMMAGQKRTDQPSVEQIMYRAMHTFLPPDEYLGRHPDVERAVRRLKAGKDLSSALQQKASDSERRFVFSSHFCVQLERHVKCDFRKNVTFLDDEYVEHPLWNRTGVPQFHLAPFESYEHFADFSRDCGLPGGGAAGEDGRRVYQMASVFFDGVANALKTVQEHVVLEFVAGNLTQVLVKMRYDADETRPSGFPKLYTRAWLSNVPDYTHGTMDIALYMAPQLQQQPEAAVACNCLLNSDAWKDDEEFCHNYTFLKLADVPRYLGCRVVSKEAVMAVLAIGSLPLPRPLSELASRQELTTWLTRVLLAKLVSGRSKEPPFKIRMPHGLVAFFALLLHLYRVGYPGHWLSDFLKCVPFSVGVPPNWARSASDLCVLEAKVRPARIFSTRWEDPSPPFAPGVNVLFYDPQVFSPGAKSLILSIPDILEGRKDPPPGSVYILTSVESLDYLIHVRWRMSRQRYAHMKAERWVMVLYRKDTYEQVSGSVPASRWEQLADAVV</sequence>
<dbReference type="AlphaFoldDB" id="A0A8H7P3K6"/>
<reference evidence="1" key="1">
    <citation type="submission" date="2020-11" db="EMBL/GenBank/DDBJ databases">
        <authorList>
            <person name="Koelle M."/>
            <person name="Horta M.A.C."/>
            <person name="Nowrousian M."/>
            <person name="Ohm R.A."/>
            <person name="Benz P."/>
            <person name="Pilgard A."/>
        </authorList>
    </citation>
    <scope>NUCLEOTIDE SEQUENCE</scope>
    <source>
        <strain evidence="1">FPRL280</strain>
    </source>
</reference>
<reference evidence="1" key="2">
    <citation type="journal article" name="Front. Microbiol.">
        <title>Degradative Capacity of Two Strains of Rhodonia placenta: From Phenotype to Genotype.</title>
        <authorList>
            <person name="Kolle M."/>
            <person name="Horta M.A.C."/>
            <person name="Nowrousian M."/>
            <person name="Ohm R.A."/>
            <person name="Benz J.P."/>
            <person name="Pilgard A."/>
        </authorList>
    </citation>
    <scope>NUCLEOTIDE SEQUENCE</scope>
    <source>
        <strain evidence="1">FPRL280</strain>
    </source>
</reference>
<comment type="caution">
    <text evidence="1">The sequence shown here is derived from an EMBL/GenBank/DDBJ whole genome shotgun (WGS) entry which is preliminary data.</text>
</comment>
<dbReference type="Proteomes" id="UP000639403">
    <property type="component" value="Unassembled WGS sequence"/>
</dbReference>
<dbReference type="EMBL" id="JADOXO010000074">
    <property type="protein sequence ID" value="KAF9815207.1"/>
    <property type="molecule type" value="Genomic_DNA"/>
</dbReference>